<dbReference type="InterPro" id="IPR032710">
    <property type="entry name" value="NTF2-like_dom_sf"/>
</dbReference>
<name>A0A1L9RKV4_ASPWE</name>
<dbReference type="EMBL" id="KV878212">
    <property type="protein sequence ID" value="OJJ35552.1"/>
    <property type="molecule type" value="Genomic_DNA"/>
</dbReference>
<dbReference type="GeneID" id="63746776"/>
<dbReference type="InterPro" id="IPR037401">
    <property type="entry name" value="SnoaL-like"/>
</dbReference>
<dbReference type="Pfam" id="PF12680">
    <property type="entry name" value="SnoaL_2"/>
    <property type="match status" value="1"/>
</dbReference>
<dbReference type="Gene3D" id="3.10.450.50">
    <property type="match status" value="1"/>
</dbReference>
<gene>
    <name evidence="2" type="ORF">ASPWEDRAFT_172355</name>
</gene>
<dbReference type="Proteomes" id="UP000184383">
    <property type="component" value="Unassembled WGS sequence"/>
</dbReference>
<feature type="domain" description="SnoaL-like" evidence="1">
    <location>
        <begin position="9"/>
        <end position="111"/>
    </location>
</feature>
<dbReference type="AlphaFoldDB" id="A0A1L9RKV4"/>
<evidence type="ECO:0000259" key="1">
    <source>
        <dbReference type="Pfam" id="PF12680"/>
    </source>
</evidence>
<evidence type="ECO:0000313" key="2">
    <source>
        <dbReference type="EMBL" id="OJJ35552.1"/>
    </source>
</evidence>
<dbReference type="VEuPathDB" id="FungiDB:ASPWEDRAFT_172355"/>
<proteinExistence type="predicted"/>
<keyword evidence="3" id="KW-1185">Reference proteome</keyword>
<dbReference type="CDD" id="cd00531">
    <property type="entry name" value="NTF2_like"/>
    <property type="match status" value="1"/>
</dbReference>
<organism evidence="2 3">
    <name type="scientific">Aspergillus wentii DTO 134E9</name>
    <dbReference type="NCBI Taxonomy" id="1073089"/>
    <lineage>
        <taxon>Eukaryota</taxon>
        <taxon>Fungi</taxon>
        <taxon>Dikarya</taxon>
        <taxon>Ascomycota</taxon>
        <taxon>Pezizomycotina</taxon>
        <taxon>Eurotiomycetes</taxon>
        <taxon>Eurotiomycetidae</taxon>
        <taxon>Eurotiales</taxon>
        <taxon>Aspergillaceae</taxon>
        <taxon>Aspergillus</taxon>
        <taxon>Aspergillus subgen. Cremei</taxon>
    </lineage>
</organism>
<dbReference type="SUPFAM" id="SSF54427">
    <property type="entry name" value="NTF2-like"/>
    <property type="match status" value="1"/>
</dbReference>
<dbReference type="OrthoDB" id="4223701at2759"/>
<reference evidence="3" key="1">
    <citation type="journal article" date="2017" name="Genome Biol.">
        <title>Comparative genomics reveals high biological diversity and specific adaptations in the industrially and medically important fungal genus Aspergillus.</title>
        <authorList>
            <person name="de Vries R.P."/>
            <person name="Riley R."/>
            <person name="Wiebenga A."/>
            <person name="Aguilar-Osorio G."/>
            <person name="Amillis S."/>
            <person name="Uchima C.A."/>
            <person name="Anderluh G."/>
            <person name="Asadollahi M."/>
            <person name="Askin M."/>
            <person name="Barry K."/>
            <person name="Battaglia E."/>
            <person name="Bayram O."/>
            <person name="Benocci T."/>
            <person name="Braus-Stromeyer S.A."/>
            <person name="Caldana C."/>
            <person name="Canovas D."/>
            <person name="Cerqueira G.C."/>
            <person name="Chen F."/>
            <person name="Chen W."/>
            <person name="Choi C."/>
            <person name="Clum A."/>
            <person name="Dos Santos R.A."/>
            <person name="Damasio A.R."/>
            <person name="Diallinas G."/>
            <person name="Emri T."/>
            <person name="Fekete E."/>
            <person name="Flipphi M."/>
            <person name="Freyberg S."/>
            <person name="Gallo A."/>
            <person name="Gournas C."/>
            <person name="Habgood R."/>
            <person name="Hainaut M."/>
            <person name="Harispe M.L."/>
            <person name="Henrissat B."/>
            <person name="Hilden K.S."/>
            <person name="Hope R."/>
            <person name="Hossain A."/>
            <person name="Karabika E."/>
            <person name="Karaffa L."/>
            <person name="Karanyi Z."/>
            <person name="Krasevec N."/>
            <person name="Kuo A."/>
            <person name="Kusch H."/>
            <person name="LaButti K."/>
            <person name="Lagendijk E.L."/>
            <person name="Lapidus A."/>
            <person name="Levasseur A."/>
            <person name="Lindquist E."/>
            <person name="Lipzen A."/>
            <person name="Logrieco A.F."/>
            <person name="MacCabe A."/>
            <person name="Maekelae M.R."/>
            <person name="Malavazi I."/>
            <person name="Melin P."/>
            <person name="Meyer V."/>
            <person name="Mielnichuk N."/>
            <person name="Miskei M."/>
            <person name="Molnar A.P."/>
            <person name="Mule G."/>
            <person name="Ngan C.Y."/>
            <person name="Orejas M."/>
            <person name="Orosz E."/>
            <person name="Ouedraogo J.P."/>
            <person name="Overkamp K.M."/>
            <person name="Park H.-S."/>
            <person name="Perrone G."/>
            <person name="Piumi F."/>
            <person name="Punt P.J."/>
            <person name="Ram A.F."/>
            <person name="Ramon A."/>
            <person name="Rauscher S."/>
            <person name="Record E."/>
            <person name="Riano-Pachon D.M."/>
            <person name="Robert V."/>
            <person name="Roehrig J."/>
            <person name="Ruller R."/>
            <person name="Salamov A."/>
            <person name="Salih N.S."/>
            <person name="Samson R.A."/>
            <person name="Sandor E."/>
            <person name="Sanguinetti M."/>
            <person name="Schuetze T."/>
            <person name="Sepcic K."/>
            <person name="Shelest E."/>
            <person name="Sherlock G."/>
            <person name="Sophianopoulou V."/>
            <person name="Squina F.M."/>
            <person name="Sun H."/>
            <person name="Susca A."/>
            <person name="Todd R.B."/>
            <person name="Tsang A."/>
            <person name="Unkles S.E."/>
            <person name="van de Wiele N."/>
            <person name="van Rossen-Uffink D."/>
            <person name="Oliveira J.V."/>
            <person name="Vesth T.C."/>
            <person name="Visser J."/>
            <person name="Yu J.-H."/>
            <person name="Zhou M."/>
            <person name="Andersen M.R."/>
            <person name="Archer D.B."/>
            <person name="Baker S.E."/>
            <person name="Benoit I."/>
            <person name="Brakhage A.A."/>
            <person name="Braus G.H."/>
            <person name="Fischer R."/>
            <person name="Frisvad J.C."/>
            <person name="Goldman G.H."/>
            <person name="Houbraken J."/>
            <person name="Oakley B."/>
            <person name="Pocsi I."/>
            <person name="Scazzocchio C."/>
            <person name="Seiboth B."/>
            <person name="vanKuyk P.A."/>
            <person name="Wortman J."/>
            <person name="Dyer P.S."/>
            <person name="Grigoriev I.V."/>
        </authorList>
    </citation>
    <scope>NUCLEOTIDE SEQUENCE [LARGE SCALE GENOMIC DNA]</scope>
    <source>
        <strain evidence="3">DTO 134E9</strain>
    </source>
</reference>
<evidence type="ECO:0000313" key="3">
    <source>
        <dbReference type="Proteomes" id="UP000184383"/>
    </source>
</evidence>
<protein>
    <recommendedName>
        <fullName evidence="1">SnoaL-like domain-containing protein</fullName>
    </recommendedName>
</protein>
<sequence length="122" mass="13392">MSLSTLPATYFQAVDTRNIDLVISLFAPDATFTVVTANMTFTGTNEIRRMFTDFIANSKTLSHTITSLVVDEKAGKVATEQDYVGESVDGTRSALHNCNFFDVVDGRFTRVVVWMSGASPLK</sequence>
<dbReference type="RefSeq" id="XP_040689228.1">
    <property type="nucleotide sequence ID" value="XM_040830928.1"/>
</dbReference>
<accession>A0A1L9RKV4</accession>